<comment type="caution">
    <text evidence="6">The sequence shown here is derived from an EMBL/GenBank/DDBJ whole genome shotgun (WGS) entry which is preliminary data.</text>
</comment>
<dbReference type="Pfam" id="PF17933">
    <property type="entry name" value="TetR_C_25"/>
    <property type="match status" value="1"/>
</dbReference>
<sequence length="211" mass="22521">MSSTRSDLSTEARIRAAAVEAFGSHGFERTTVRQVARAAGVSPGLVMHHFGSKEGLRQACDDWAMAALAQEKTLLTLNALPDMEDYLRQHPEYRPLLAYLVAALRAGGETATRIYDRLLETSHELVEQGIAAGAIRPMADQQAVVAWMVASSCGVMLLAEPFSRALGGDSLTDPAVVNRYSLATADVFTHGLLTTGFADAIGTACSPQDEA</sequence>
<evidence type="ECO:0000259" key="5">
    <source>
        <dbReference type="PROSITE" id="PS50977"/>
    </source>
</evidence>
<protein>
    <submittedName>
        <fullName evidence="6">TetR/AcrR family transcriptional regulator</fullName>
    </submittedName>
</protein>
<evidence type="ECO:0000256" key="4">
    <source>
        <dbReference type="PROSITE-ProRule" id="PRU00335"/>
    </source>
</evidence>
<evidence type="ECO:0000313" key="7">
    <source>
        <dbReference type="Proteomes" id="UP001597326"/>
    </source>
</evidence>
<dbReference type="InterPro" id="IPR009057">
    <property type="entry name" value="Homeodomain-like_sf"/>
</dbReference>
<dbReference type="Pfam" id="PF00440">
    <property type="entry name" value="TetR_N"/>
    <property type="match status" value="1"/>
</dbReference>
<feature type="DNA-binding region" description="H-T-H motif" evidence="4">
    <location>
        <begin position="31"/>
        <end position="50"/>
    </location>
</feature>
<dbReference type="InterPro" id="IPR036271">
    <property type="entry name" value="Tet_transcr_reg_TetR-rel_C_sf"/>
</dbReference>
<dbReference type="PROSITE" id="PS50977">
    <property type="entry name" value="HTH_TETR_2"/>
    <property type="match status" value="1"/>
</dbReference>
<reference evidence="7" key="1">
    <citation type="journal article" date="2019" name="Int. J. Syst. Evol. Microbiol.">
        <title>The Global Catalogue of Microorganisms (GCM) 10K type strain sequencing project: providing services to taxonomists for standard genome sequencing and annotation.</title>
        <authorList>
            <consortium name="The Broad Institute Genomics Platform"/>
            <consortium name="The Broad Institute Genome Sequencing Center for Infectious Disease"/>
            <person name="Wu L."/>
            <person name="Ma J."/>
        </authorList>
    </citation>
    <scope>NUCLEOTIDE SEQUENCE [LARGE SCALE GENOMIC DNA]</scope>
    <source>
        <strain evidence="7">CAIM 431</strain>
    </source>
</reference>
<dbReference type="Proteomes" id="UP001597326">
    <property type="component" value="Unassembled WGS sequence"/>
</dbReference>
<keyword evidence="2 4" id="KW-0238">DNA-binding</keyword>
<dbReference type="InterPro" id="IPR041484">
    <property type="entry name" value="TetR_C_25"/>
</dbReference>
<accession>A0ABW4RXL3</accession>
<dbReference type="SUPFAM" id="SSF48498">
    <property type="entry name" value="Tetracyclin repressor-like, C-terminal domain"/>
    <property type="match status" value="1"/>
</dbReference>
<keyword evidence="3" id="KW-0804">Transcription</keyword>
<dbReference type="RefSeq" id="WP_343873568.1">
    <property type="nucleotide sequence ID" value="NZ_BAAAIX010000017.1"/>
</dbReference>
<evidence type="ECO:0000313" key="6">
    <source>
        <dbReference type="EMBL" id="MFD1890464.1"/>
    </source>
</evidence>
<dbReference type="PANTHER" id="PTHR30055:SF234">
    <property type="entry name" value="HTH-TYPE TRANSCRIPTIONAL REGULATOR BETI"/>
    <property type="match status" value="1"/>
</dbReference>
<dbReference type="EMBL" id="JBHUFZ010000020">
    <property type="protein sequence ID" value="MFD1890464.1"/>
    <property type="molecule type" value="Genomic_DNA"/>
</dbReference>
<organism evidence="6 7">
    <name type="scientific">Luteococcus peritonei</name>
    <dbReference type="NCBI Taxonomy" id="88874"/>
    <lineage>
        <taxon>Bacteria</taxon>
        <taxon>Bacillati</taxon>
        <taxon>Actinomycetota</taxon>
        <taxon>Actinomycetes</taxon>
        <taxon>Propionibacteriales</taxon>
        <taxon>Propionibacteriaceae</taxon>
        <taxon>Luteococcus</taxon>
    </lineage>
</organism>
<dbReference type="Gene3D" id="1.10.357.10">
    <property type="entry name" value="Tetracycline Repressor, domain 2"/>
    <property type="match status" value="1"/>
</dbReference>
<evidence type="ECO:0000256" key="2">
    <source>
        <dbReference type="ARBA" id="ARBA00023125"/>
    </source>
</evidence>
<feature type="domain" description="HTH tetR-type" evidence="5">
    <location>
        <begin position="8"/>
        <end position="68"/>
    </location>
</feature>
<dbReference type="PRINTS" id="PR00455">
    <property type="entry name" value="HTHTETR"/>
</dbReference>
<proteinExistence type="predicted"/>
<keyword evidence="7" id="KW-1185">Reference proteome</keyword>
<dbReference type="PANTHER" id="PTHR30055">
    <property type="entry name" value="HTH-TYPE TRANSCRIPTIONAL REGULATOR RUTR"/>
    <property type="match status" value="1"/>
</dbReference>
<keyword evidence="1" id="KW-0805">Transcription regulation</keyword>
<evidence type="ECO:0000256" key="3">
    <source>
        <dbReference type="ARBA" id="ARBA00023163"/>
    </source>
</evidence>
<gene>
    <name evidence="6" type="ORF">ACFSCS_09775</name>
</gene>
<dbReference type="InterPro" id="IPR050109">
    <property type="entry name" value="HTH-type_TetR-like_transc_reg"/>
</dbReference>
<dbReference type="InterPro" id="IPR001647">
    <property type="entry name" value="HTH_TetR"/>
</dbReference>
<evidence type="ECO:0000256" key="1">
    <source>
        <dbReference type="ARBA" id="ARBA00023015"/>
    </source>
</evidence>
<name>A0ABW4RXL3_9ACTN</name>
<dbReference type="SUPFAM" id="SSF46689">
    <property type="entry name" value="Homeodomain-like"/>
    <property type="match status" value="1"/>
</dbReference>